<feature type="compositionally biased region" description="Basic and acidic residues" evidence="1">
    <location>
        <begin position="605"/>
        <end position="616"/>
    </location>
</feature>
<evidence type="ECO:0000313" key="3">
    <source>
        <dbReference type="Proteomes" id="UP001458880"/>
    </source>
</evidence>
<feature type="compositionally biased region" description="Basic and acidic residues" evidence="1">
    <location>
        <begin position="228"/>
        <end position="237"/>
    </location>
</feature>
<accession>A0AAW1ICA4</accession>
<organism evidence="2 3">
    <name type="scientific">Popillia japonica</name>
    <name type="common">Japanese beetle</name>
    <dbReference type="NCBI Taxonomy" id="7064"/>
    <lineage>
        <taxon>Eukaryota</taxon>
        <taxon>Metazoa</taxon>
        <taxon>Ecdysozoa</taxon>
        <taxon>Arthropoda</taxon>
        <taxon>Hexapoda</taxon>
        <taxon>Insecta</taxon>
        <taxon>Pterygota</taxon>
        <taxon>Neoptera</taxon>
        <taxon>Endopterygota</taxon>
        <taxon>Coleoptera</taxon>
        <taxon>Polyphaga</taxon>
        <taxon>Scarabaeiformia</taxon>
        <taxon>Scarabaeidae</taxon>
        <taxon>Rutelinae</taxon>
        <taxon>Popillia</taxon>
    </lineage>
</organism>
<feature type="region of interest" description="Disordered" evidence="1">
    <location>
        <begin position="443"/>
        <end position="463"/>
    </location>
</feature>
<feature type="region of interest" description="Disordered" evidence="1">
    <location>
        <begin position="495"/>
        <end position="562"/>
    </location>
</feature>
<feature type="compositionally biased region" description="Polar residues" evidence="1">
    <location>
        <begin position="505"/>
        <end position="521"/>
    </location>
</feature>
<feature type="region of interest" description="Disordered" evidence="1">
    <location>
        <begin position="273"/>
        <end position="295"/>
    </location>
</feature>
<feature type="region of interest" description="Disordered" evidence="1">
    <location>
        <begin position="605"/>
        <end position="633"/>
    </location>
</feature>
<proteinExistence type="predicted"/>
<dbReference type="Proteomes" id="UP001458880">
    <property type="component" value="Unassembled WGS sequence"/>
</dbReference>
<comment type="caution">
    <text evidence="2">The sequence shown here is derived from an EMBL/GenBank/DDBJ whole genome shotgun (WGS) entry which is preliminary data.</text>
</comment>
<feature type="region of interest" description="Disordered" evidence="1">
    <location>
        <begin position="667"/>
        <end position="713"/>
    </location>
</feature>
<dbReference type="AlphaFoldDB" id="A0AAW1ICA4"/>
<feature type="compositionally biased region" description="Low complexity" evidence="1">
    <location>
        <begin position="541"/>
        <end position="562"/>
    </location>
</feature>
<keyword evidence="3" id="KW-1185">Reference proteome</keyword>
<reference evidence="2 3" key="1">
    <citation type="journal article" date="2024" name="BMC Genomics">
        <title>De novo assembly and annotation of Popillia japonica's genome with initial clues to its potential as an invasive pest.</title>
        <authorList>
            <person name="Cucini C."/>
            <person name="Boschi S."/>
            <person name="Funari R."/>
            <person name="Cardaioli E."/>
            <person name="Iannotti N."/>
            <person name="Marturano G."/>
            <person name="Paoli F."/>
            <person name="Bruttini M."/>
            <person name="Carapelli A."/>
            <person name="Frati F."/>
            <person name="Nardi F."/>
        </authorList>
    </citation>
    <scope>NUCLEOTIDE SEQUENCE [LARGE SCALE GENOMIC DNA]</scope>
    <source>
        <strain evidence="2">DMR45628</strain>
    </source>
</reference>
<feature type="compositionally biased region" description="Polar residues" evidence="1">
    <location>
        <begin position="273"/>
        <end position="286"/>
    </location>
</feature>
<evidence type="ECO:0000256" key="1">
    <source>
        <dbReference type="SAM" id="MobiDB-lite"/>
    </source>
</evidence>
<gene>
    <name evidence="2" type="ORF">QE152_g36908</name>
</gene>
<evidence type="ECO:0000313" key="2">
    <source>
        <dbReference type="EMBL" id="KAK9686811.1"/>
    </source>
</evidence>
<feature type="region of interest" description="Disordered" evidence="1">
    <location>
        <begin position="218"/>
        <end position="237"/>
    </location>
</feature>
<name>A0AAW1ICA4_POPJA</name>
<sequence>MRRKVLNYPCSKKENLPVRKTTGENSRKPLSDRSNLVNRNSIVKKYEQNNFNNMWSTSEDCKENTSSDELTKHTSIICSCVCLEKMPSKELSKHFKQCNVILSDVLHDVEKNNFEKQNCDNENNINEVHTERKRFNLRKHKRIDYAQMHRGSSLLTEEVSGHIPVYNKENIREHNDKDKDVYNFDLEIMKMKRTARLNSSTPYDKDTENIMHKIEEKEKKQLKRRKRMPNEAKKNKIEKTKSPAVYNTVLNQFITKRKVNDINNRLGIKGTSTPLQNNTIPTSNSFSDEDADRDNDTNLSDFDAAPLELEICSNDQLVSINIANKVPDYHINILQNVDLRKLMNDNSNNENSNLKKLDPPGQPNTRNLTSQANISMDSFDKLLAQDEAESFNFDTVEPLDQNNSTPWRADLHVKRNPFFLQYKQTLLPSYNQDMVIDSKCEEKTLPGNKTPRNYPHSDSKQTSILSYVSGKSIRDSPDIIESSLYDAHELSPIKSLNKSGRKSTRNSSNKENVSLTSTPNKHNGIIKAKRQILGERSSNLENISSSPKKTSSNSNENSDELSYFGFNETTDKENGVQKPRKSTWLFGKPMRLEDYLMMAKTSKDKGIKQKLNESHNQESIGMESSEEQSNKEDAQVNGVTDEELPNMGLFEDLEPMTKSHAPRKYERVYKGRIRRNSVNVEENDEGIDPHPRKRKRDKRTKEEEDEAEQWAKKFNEMCEEVEEYPLEVE</sequence>
<dbReference type="EMBL" id="JASPKY010000683">
    <property type="protein sequence ID" value="KAK9686811.1"/>
    <property type="molecule type" value="Genomic_DNA"/>
</dbReference>
<protein>
    <submittedName>
        <fullName evidence="2">Uncharacterized protein</fullName>
    </submittedName>
</protein>
<feature type="region of interest" description="Disordered" evidence="1">
    <location>
        <begin position="344"/>
        <end position="368"/>
    </location>
</feature>